<accession>A0ABV4CUA5</accession>
<dbReference type="PANTHER" id="PTHR43162:SF1">
    <property type="entry name" value="PRESTALK A DIFFERENTIATION PROTEIN A"/>
    <property type="match status" value="1"/>
</dbReference>
<comment type="caution">
    <text evidence="2">The sequence shown here is derived from an EMBL/GenBank/DDBJ whole genome shotgun (WGS) entry which is preliminary data.</text>
</comment>
<dbReference type="Gene3D" id="3.40.50.720">
    <property type="entry name" value="NAD(P)-binding Rossmann-like Domain"/>
    <property type="match status" value="1"/>
</dbReference>
<keyword evidence="3" id="KW-1185">Reference proteome</keyword>
<dbReference type="InterPro" id="IPR016040">
    <property type="entry name" value="NAD(P)-bd_dom"/>
</dbReference>
<reference evidence="2 3" key="1">
    <citation type="submission" date="2024-08" db="EMBL/GenBank/DDBJ databases">
        <title>Genome mining of Saccharopolyspora cebuensis PGLac3 from Nigerian medicinal plant.</title>
        <authorList>
            <person name="Ezeobiora C.E."/>
            <person name="Igbokwe N.H."/>
            <person name="Amin D.H."/>
            <person name="Mendie U.E."/>
        </authorList>
    </citation>
    <scope>NUCLEOTIDE SEQUENCE [LARGE SCALE GENOMIC DNA]</scope>
    <source>
        <strain evidence="2 3">PGLac3</strain>
    </source>
</reference>
<feature type="domain" description="NAD(P)-binding" evidence="1">
    <location>
        <begin position="7"/>
        <end position="107"/>
    </location>
</feature>
<gene>
    <name evidence="2" type="ORF">AB8O55_28535</name>
</gene>
<dbReference type="Proteomes" id="UP001564626">
    <property type="component" value="Unassembled WGS sequence"/>
</dbReference>
<dbReference type="SUPFAM" id="SSF51735">
    <property type="entry name" value="NAD(P)-binding Rossmann-fold domains"/>
    <property type="match status" value="1"/>
</dbReference>
<dbReference type="PANTHER" id="PTHR43162">
    <property type="match status" value="1"/>
</dbReference>
<evidence type="ECO:0000313" key="3">
    <source>
        <dbReference type="Proteomes" id="UP001564626"/>
    </source>
</evidence>
<dbReference type="RefSeq" id="WP_345356895.1">
    <property type="nucleotide sequence ID" value="NZ_BAABII010000003.1"/>
</dbReference>
<dbReference type="Pfam" id="PF13460">
    <property type="entry name" value="NAD_binding_10"/>
    <property type="match status" value="1"/>
</dbReference>
<evidence type="ECO:0000313" key="2">
    <source>
        <dbReference type="EMBL" id="MEY8043376.1"/>
    </source>
</evidence>
<evidence type="ECO:0000259" key="1">
    <source>
        <dbReference type="Pfam" id="PF13460"/>
    </source>
</evidence>
<dbReference type="EMBL" id="JBGEHV010000092">
    <property type="protein sequence ID" value="MEY8043376.1"/>
    <property type="molecule type" value="Genomic_DNA"/>
</dbReference>
<organism evidence="2 3">
    <name type="scientific">Saccharopolyspora cebuensis</name>
    <dbReference type="NCBI Taxonomy" id="418759"/>
    <lineage>
        <taxon>Bacteria</taxon>
        <taxon>Bacillati</taxon>
        <taxon>Actinomycetota</taxon>
        <taxon>Actinomycetes</taxon>
        <taxon>Pseudonocardiales</taxon>
        <taxon>Pseudonocardiaceae</taxon>
        <taxon>Saccharopolyspora</taxon>
    </lineage>
</organism>
<dbReference type="InterPro" id="IPR051604">
    <property type="entry name" value="Ergot_Alk_Oxidoreductase"/>
</dbReference>
<protein>
    <submittedName>
        <fullName evidence="2">NAD(P)H-binding protein</fullName>
    </submittedName>
</protein>
<sequence length="276" mass="28717">MTVLVTGGTGNTGAALAALLTDRGVPVRIASRRPGPAGGRFAGARFDWADPATHGPALDGVDAVYLLPPPATVEPLEQVGPFLDVARAAGVRRVVLLGALAVLPGAPGMAELVGAVRAMPEWAVLRPSGFMQNFTGQFAADIARGEIRSAAGPGRVGWIDTADIAAVAARTLLDPDLPSAEHVLTGPEALDHDEVARTIAEVTGRPVRHVPTTTGDVADRYRAAGLPDPYATALAGMDDTRRAGSEDVVSPAVRDLAGRPPRSFRDFVRAHRRAWG</sequence>
<dbReference type="Gene3D" id="3.90.25.10">
    <property type="entry name" value="UDP-galactose 4-epimerase, domain 1"/>
    <property type="match status" value="1"/>
</dbReference>
<name>A0ABV4CUA5_9PSEU</name>
<proteinExistence type="predicted"/>
<dbReference type="InterPro" id="IPR036291">
    <property type="entry name" value="NAD(P)-bd_dom_sf"/>
</dbReference>